<reference evidence="7 8" key="1">
    <citation type="submission" date="2020-05" db="EMBL/GenBank/DDBJ databases">
        <title>Nakamurella sp. DB0629 isolated from air conditioner.</title>
        <authorList>
            <person name="Kim D.H."/>
            <person name="Kim D.-U."/>
        </authorList>
    </citation>
    <scope>NUCLEOTIDE SEQUENCE [LARGE SCALE GENOMIC DNA]</scope>
    <source>
        <strain evidence="7 8">DB0629</strain>
    </source>
</reference>
<evidence type="ECO:0000313" key="8">
    <source>
        <dbReference type="Proteomes" id="UP000562984"/>
    </source>
</evidence>
<proteinExistence type="predicted"/>
<dbReference type="SUPFAM" id="SSF57716">
    <property type="entry name" value="Glucocorticoid receptor-like (DNA-binding domain)"/>
    <property type="match status" value="1"/>
</dbReference>
<accession>A0A849A2Z9</accession>
<dbReference type="Gene3D" id="1.20.120.910">
    <property type="entry name" value="DksA, coiled-coil domain"/>
    <property type="match status" value="1"/>
</dbReference>
<keyword evidence="1" id="KW-0479">Metal-binding</keyword>
<evidence type="ECO:0000256" key="3">
    <source>
        <dbReference type="ARBA" id="ARBA00022833"/>
    </source>
</evidence>
<sequence length="121" mass="13420">MTKRNGVAALRKALKDRTAETQQLLETAENDLVNLRAAKNAESDDDEHDPDGATMSAEWSRLEGRAADARDELAQLEQARRRLDDGDPAVCVDCGEPIPMERLLVRPMADRCVDCAERTGR</sequence>
<feature type="zinc finger region" description="dksA C4-type" evidence="4">
    <location>
        <begin position="91"/>
        <end position="115"/>
    </location>
</feature>
<name>A0A849A2Z9_9ACTN</name>
<dbReference type="EMBL" id="JABEND010000001">
    <property type="protein sequence ID" value="NNG34447.1"/>
    <property type="molecule type" value="Genomic_DNA"/>
</dbReference>
<dbReference type="PANTHER" id="PTHR33823">
    <property type="entry name" value="RNA POLYMERASE-BINDING TRANSCRIPTION FACTOR DKSA-RELATED"/>
    <property type="match status" value="1"/>
</dbReference>
<dbReference type="GO" id="GO:0008270">
    <property type="term" value="F:zinc ion binding"/>
    <property type="evidence" value="ECO:0007669"/>
    <property type="project" value="UniProtKB-KW"/>
</dbReference>
<evidence type="ECO:0000256" key="1">
    <source>
        <dbReference type="ARBA" id="ARBA00022723"/>
    </source>
</evidence>
<organism evidence="7 8">
    <name type="scientific">Nakamurella aerolata</name>
    <dbReference type="NCBI Taxonomy" id="1656892"/>
    <lineage>
        <taxon>Bacteria</taxon>
        <taxon>Bacillati</taxon>
        <taxon>Actinomycetota</taxon>
        <taxon>Actinomycetes</taxon>
        <taxon>Nakamurellales</taxon>
        <taxon>Nakamurellaceae</taxon>
        <taxon>Nakamurella</taxon>
    </lineage>
</organism>
<keyword evidence="8" id="KW-1185">Reference proteome</keyword>
<evidence type="ECO:0000313" key="7">
    <source>
        <dbReference type="EMBL" id="NNG34447.1"/>
    </source>
</evidence>
<dbReference type="Proteomes" id="UP000562984">
    <property type="component" value="Unassembled WGS sequence"/>
</dbReference>
<dbReference type="AlphaFoldDB" id="A0A849A2Z9"/>
<feature type="region of interest" description="Disordered" evidence="5">
    <location>
        <begin position="38"/>
        <end position="63"/>
    </location>
</feature>
<protein>
    <submittedName>
        <fullName evidence="7">TraR/DksA family transcriptional regulator</fullName>
    </submittedName>
</protein>
<keyword evidence="3" id="KW-0862">Zinc</keyword>
<feature type="domain" description="Zinc finger DksA/TraR C4-type" evidence="6">
    <location>
        <begin position="90"/>
        <end position="118"/>
    </location>
</feature>
<evidence type="ECO:0000256" key="5">
    <source>
        <dbReference type="SAM" id="MobiDB-lite"/>
    </source>
</evidence>
<comment type="caution">
    <text evidence="7">The sequence shown here is derived from an EMBL/GenBank/DDBJ whole genome shotgun (WGS) entry which is preliminary data.</text>
</comment>
<evidence type="ECO:0000256" key="4">
    <source>
        <dbReference type="PROSITE-ProRule" id="PRU00510"/>
    </source>
</evidence>
<dbReference type="Pfam" id="PF01258">
    <property type="entry name" value="zf-dskA_traR"/>
    <property type="match status" value="1"/>
</dbReference>
<dbReference type="InterPro" id="IPR000962">
    <property type="entry name" value="Znf_DskA_TraR"/>
</dbReference>
<keyword evidence="2" id="KW-0863">Zinc-finger</keyword>
<evidence type="ECO:0000256" key="2">
    <source>
        <dbReference type="ARBA" id="ARBA00022771"/>
    </source>
</evidence>
<dbReference type="RefSeq" id="WP_171198081.1">
    <property type="nucleotide sequence ID" value="NZ_JABEND010000001.1"/>
</dbReference>
<gene>
    <name evidence="7" type="ORF">HKD39_01665</name>
</gene>
<evidence type="ECO:0000259" key="6">
    <source>
        <dbReference type="Pfam" id="PF01258"/>
    </source>
</evidence>
<dbReference type="PROSITE" id="PS51128">
    <property type="entry name" value="ZF_DKSA_2"/>
    <property type="match status" value="1"/>
</dbReference>